<accession>A0A6J5QMT7</accession>
<sequence length="59" mass="6552">MSNFAEVCIVCSKKIKWMEPGTCQHENGLGHHLACTLTPTMEEEIINGVPIIPEDTPTR</sequence>
<evidence type="ECO:0000313" key="2">
    <source>
        <dbReference type="EMBL" id="CAB4212846.1"/>
    </source>
</evidence>
<name>A0A6J5QMT7_9CAUD</name>
<dbReference type="EMBL" id="LR797394">
    <property type="protein sequence ID" value="CAB4212846.1"/>
    <property type="molecule type" value="Genomic_DNA"/>
</dbReference>
<gene>
    <name evidence="1" type="ORF">UFOVP1085_24</name>
    <name evidence="2" type="ORF">UFOVP1439_44</name>
</gene>
<evidence type="ECO:0000313" key="1">
    <source>
        <dbReference type="EMBL" id="CAB4182831.1"/>
    </source>
</evidence>
<protein>
    <submittedName>
        <fullName evidence="1">Uncharacterized protein</fullName>
    </submittedName>
</protein>
<proteinExistence type="predicted"/>
<organism evidence="1">
    <name type="scientific">uncultured Caudovirales phage</name>
    <dbReference type="NCBI Taxonomy" id="2100421"/>
    <lineage>
        <taxon>Viruses</taxon>
        <taxon>Duplodnaviria</taxon>
        <taxon>Heunggongvirae</taxon>
        <taxon>Uroviricota</taxon>
        <taxon>Caudoviricetes</taxon>
        <taxon>Peduoviridae</taxon>
        <taxon>Maltschvirus</taxon>
        <taxon>Maltschvirus maltsch</taxon>
    </lineage>
</organism>
<dbReference type="EMBL" id="LR797026">
    <property type="protein sequence ID" value="CAB4182831.1"/>
    <property type="molecule type" value="Genomic_DNA"/>
</dbReference>
<reference evidence="1" key="1">
    <citation type="submission" date="2020-05" db="EMBL/GenBank/DDBJ databases">
        <authorList>
            <person name="Chiriac C."/>
            <person name="Salcher M."/>
            <person name="Ghai R."/>
            <person name="Kavagutti S V."/>
        </authorList>
    </citation>
    <scope>NUCLEOTIDE SEQUENCE</scope>
</reference>